<proteinExistence type="predicted"/>
<dbReference type="EMBL" id="KX759157">
    <property type="protein sequence ID" value="APG41588.1"/>
    <property type="molecule type" value="Genomic_DNA"/>
</dbReference>
<evidence type="ECO:0000313" key="3">
    <source>
        <dbReference type="EMBL" id="AYC62774.1"/>
    </source>
</evidence>
<evidence type="ECO:0000313" key="2">
    <source>
        <dbReference type="EMBL" id="APG41588.1"/>
    </source>
</evidence>
<sequence length="74" mass="8900">MIPATCVIETPRYYHCPLCLEQSIGQYKRHQQTLNNSILMIRENFCVETSYVLLISGFCIFLYYTGRRRKLYIW</sequence>
<reference evidence="3" key="3">
    <citation type="submission" date="2018-02" db="EMBL/GenBank/DDBJ databases">
        <title>Contrasting patterns of conservation and divergence within two captured vOX2 immunoglobulin gene family-encoding regions of elephant endotheliotropic herpesvirus 1 (EEHV1) genomes.</title>
        <authorList>
            <person name="Zong J.-C."/>
            <person name="Heaggans S.Y."/>
            <person name="Long S.Y."/>
            <person name="Latimer E.M."/>
            <person name="Zachariah A."/>
            <person name="Hayward G.S."/>
        </authorList>
    </citation>
    <scope>NUCLEOTIDE SEQUENCE</scope>
    <source>
        <strain evidence="3">Kala NAP18</strain>
    </source>
</reference>
<accession>A0A1L3HP31</accession>
<name>A0A1L3HP31_ELHV1</name>
<feature type="transmembrane region" description="Helical" evidence="1">
    <location>
        <begin position="49"/>
        <end position="66"/>
    </location>
</feature>
<keyword evidence="1" id="KW-0472">Membrane</keyword>
<reference evidence="2" key="1">
    <citation type="journal article" date="2014" name="J. Virol.">
        <title>Elephant endotheliotropic herpesviruses EEHV1A, EEHV1B, and EEHV2 from cases of hemorrhagic disease are highly diverged from other mammalian herpesviruses and may form a new subfamily.</title>
        <authorList>
            <person name="Richman LK"/>
            <person name="Zong JC"/>
            <person name="Latimer EM"/>
            <person name="Lock J"/>
            <person name="Fleischer RC"/>
            <person name="Heaggans SY"/>
            <person name="Hayward GS."/>
        </authorList>
    </citation>
    <scope>NUCLEOTIDE SEQUENCE</scope>
    <source>
        <strain evidence="3">Kala NAP18</strain>
        <strain evidence="2">North American NAP75</strain>
    </source>
</reference>
<gene>
    <name evidence="2" type="primary">E22A</name>
</gene>
<keyword evidence="1" id="KW-1133">Transmembrane helix</keyword>
<keyword evidence="1" id="KW-0812">Transmembrane</keyword>
<dbReference type="EMBL" id="MG958682">
    <property type="protein sequence ID" value="AYC62774.1"/>
    <property type="molecule type" value="Genomic_DNA"/>
</dbReference>
<organism evidence="2">
    <name type="scientific">Elephant endotheliotropic herpesvirus 1A</name>
    <dbReference type="NCBI Taxonomy" id="759753"/>
    <lineage>
        <taxon>Viruses</taxon>
        <taxon>Duplodnaviria</taxon>
        <taxon>Heunggongvirae</taxon>
        <taxon>Peploviricota</taxon>
        <taxon>Herviviricetes</taxon>
        <taxon>Herpesvirales</taxon>
        <taxon>Orthoherpesviridae</taxon>
        <taxon>Betaherpesvirinae</taxon>
        <taxon>Proboscivirus</taxon>
        <taxon>Proboscivirus elephantidbeta1</taxon>
        <taxon>Elephantid herpesvirus 1</taxon>
    </lineage>
</organism>
<evidence type="ECO:0000256" key="1">
    <source>
        <dbReference type="SAM" id="Phobius"/>
    </source>
</evidence>
<protein>
    <submittedName>
        <fullName evidence="2">Protein E22A</fullName>
    </submittedName>
</protein>
<reference evidence="2" key="2">
    <citation type="submission" date="2017-04" db="EMBL/GenBank/DDBJ databases">
        <title>Gene subtype analysis of three new lethal North American cases of elephant hemorrhagic disease associated with EEHV1A strains.</title>
        <authorList>
            <person name="Long S.Y."/>
            <person name="Latimer E."/>
            <person name="Heaggans S.Y."/>
            <person name="Hayward G.S."/>
        </authorList>
    </citation>
    <scope>NUCLEOTIDE SEQUENCE</scope>
    <source>
        <strain evidence="2">North American NAP75</strain>
    </source>
</reference>